<dbReference type="GO" id="GO:0071539">
    <property type="term" value="P:protein localization to centrosome"/>
    <property type="evidence" value="ECO:0007669"/>
    <property type="project" value="TreeGrafter"/>
</dbReference>
<evidence type="ECO:0000313" key="3">
    <source>
        <dbReference type="Proteomes" id="UP000518266"/>
    </source>
</evidence>
<evidence type="ECO:0000256" key="1">
    <source>
        <dbReference type="SAM" id="MobiDB-lite"/>
    </source>
</evidence>
<dbReference type="OrthoDB" id="8965160at2759"/>
<gene>
    <name evidence="2" type="ORF">F7725_009344</name>
</gene>
<protein>
    <submittedName>
        <fullName evidence="2">Uncharacterized protein</fullName>
    </submittedName>
</protein>
<dbReference type="PANTHER" id="PTHR22367:SF2">
    <property type="entry name" value="COILED-COIL DOMAIN-CONTAINING PROTEIN 14"/>
    <property type="match status" value="1"/>
</dbReference>
<feature type="compositionally biased region" description="Polar residues" evidence="1">
    <location>
        <begin position="30"/>
        <end position="40"/>
    </location>
</feature>
<dbReference type="AlphaFoldDB" id="A0A7J5Z6W8"/>
<accession>A0A7J5Z6W8</accession>
<proteinExistence type="predicted"/>
<sequence>MTGGGRVQLSRRRTPSNPGAAVRAEPAYSLYSTDSEDQVTTLHRGLDRCAALLGGMLQAENAEQRGPAAAAPPTPPPQTAIPPHQPPTPPPQTSVPPPPPQTSIPQPQSDPQAASEAPPTSCLSDCDLEEECVPVRDTDTHGCQTNTHLQRRDAKHADGDGTRCYGY</sequence>
<feature type="region of interest" description="Disordered" evidence="1">
    <location>
        <begin position="57"/>
        <end position="167"/>
    </location>
</feature>
<dbReference type="PANTHER" id="PTHR22367">
    <property type="entry name" value="COILED-COIL DOMAIN-CONTAINING PROTEIN 14"/>
    <property type="match status" value="1"/>
</dbReference>
<feature type="region of interest" description="Disordered" evidence="1">
    <location>
        <begin position="1"/>
        <end position="40"/>
    </location>
</feature>
<dbReference type="GO" id="GO:0034451">
    <property type="term" value="C:centriolar satellite"/>
    <property type="evidence" value="ECO:0007669"/>
    <property type="project" value="TreeGrafter"/>
</dbReference>
<feature type="compositionally biased region" description="Basic and acidic residues" evidence="1">
    <location>
        <begin position="150"/>
        <end position="161"/>
    </location>
</feature>
<dbReference type="Proteomes" id="UP000518266">
    <property type="component" value="Unassembled WGS sequence"/>
</dbReference>
<organism evidence="2 3">
    <name type="scientific">Dissostichus mawsoni</name>
    <name type="common">Antarctic cod</name>
    <dbReference type="NCBI Taxonomy" id="36200"/>
    <lineage>
        <taxon>Eukaryota</taxon>
        <taxon>Metazoa</taxon>
        <taxon>Chordata</taxon>
        <taxon>Craniata</taxon>
        <taxon>Vertebrata</taxon>
        <taxon>Euteleostomi</taxon>
        <taxon>Actinopterygii</taxon>
        <taxon>Neopterygii</taxon>
        <taxon>Teleostei</taxon>
        <taxon>Neoteleostei</taxon>
        <taxon>Acanthomorphata</taxon>
        <taxon>Eupercaria</taxon>
        <taxon>Perciformes</taxon>
        <taxon>Notothenioidei</taxon>
        <taxon>Nototheniidae</taxon>
        <taxon>Dissostichus</taxon>
    </lineage>
</organism>
<evidence type="ECO:0000313" key="2">
    <source>
        <dbReference type="EMBL" id="KAF3857485.1"/>
    </source>
</evidence>
<feature type="compositionally biased region" description="Low complexity" evidence="1">
    <location>
        <begin position="103"/>
        <end position="112"/>
    </location>
</feature>
<comment type="caution">
    <text evidence="2">The sequence shown here is derived from an EMBL/GenBank/DDBJ whole genome shotgun (WGS) entry which is preliminary data.</text>
</comment>
<reference evidence="2 3" key="1">
    <citation type="submission" date="2020-03" db="EMBL/GenBank/DDBJ databases">
        <title>Dissostichus mawsoni Genome sequencing and assembly.</title>
        <authorList>
            <person name="Park H."/>
        </authorList>
    </citation>
    <scope>NUCLEOTIDE SEQUENCE [LARGE SCALE GENOMIC DNA]</scope>
    <source>
        <strain evidence="2">DM0001</strain>
        <tissue evidence="2">Muscle</tissue>
    </source>
</reference>
<dbReference type="EMBL" id="JAAKFY010000005">
    <property type="protein sequence ID" value="KAF3857485.1"/>
    <property type="molecule type" value="Genomic_DNA"/>
</dbReference>
<name>A0A7J5Z6W8_DISMA</name>
<keyword evidence="3" id="KW-1185">Reference proteome</keyword>
<dbReference type="InterPro" id="IPR029343">
    <property type="entry name" value="CCDC14"/>
</dbReference>
<feature type="compositionally biased region" description="Pro residues" evidence="1">
    <location>
        <begin position="70"/>
        <end position="102"/>
    </location>
</feature>